<dbReference type="InterPro" id="IPR041474">
    <property type="entry name" value="NicS_C"/>
</dbReference>
<feature type="domain" description="HTH tetR-type" evidence="3">
    <location>
        <begin position="17"/>
        <end position="77"/>
    </location>
</feature>
<proteinExistence type="predicted"/>
<gene>
    <name evidence="4" type="ORF">C7451_11579</name>
</gene>
<dbReference type="PANTHER" id="PTHR30328">
    <property type="entry name" value="TRANSCRIPTIONAL REPRESSOR"/>
    <property type="match status" value="1"/>
</dbReference>
<dbReference type="Pfam" id="PF17938">
    <property type="entry name" value="TetR_C_29"/>
    <property type="match status" value="1"/>
</dbReference>
<organism evidence="4 5">
    <name type="scientific">Blastomonas natatoria</name>
    <dbReference type="NCBI Taxonomy" id="34015"/>
    <lineage>
        <taxon>Bacteria</taxon>
        <taxon>Pseudomonadati</taxon>
        <taxon>Pseudomonadota</taxon>
        <taxon>Alphaproteobacteria</taxon>
        <taxon>Sphingomonadales</taxon>
        <taxon>Sphingomonadaceae</taxon>
        <taxon>Blastomonas</taxon>
    </lineage>
</organism>
<dbReference type="InterPro" id="IPR001647">
    <property type="entry name" value="HTH_TetR"/>
</dbReference>
<comment type="caution">
    <text evidence="4">The sequence shown here is derived from an EMBL/GenBank/DDBJ whole genome shotgun (WGS) entry which is preliminary data.</text>
</comment>
<evidence type="ECO:0000313" key="4">
    <source>
        <dbReference type="EMBL" id="PXW69806.1"/>
    </source>
</evidence>
<name>A0A2V3URK5_9SPHN</name>
<evidence type="ECO:0000256" key="2">
    <source>
        <dbReference type="PROSITE-ProRule" id="PRU00335"/>
    </source>
</evidence>
<dbReference type="EMBL" id="QJJM01000015">
    <property type="protein sequence ID" value="PXW69806.1"/>
    <property type="molecule type" value="Genomic_DNA"/>
</dbReference>
<dbReference type="Proteomes" id="UP000248014">
    <property type="component" value="Unassembled WGS sequence"/>
</dbReference>
<dbReference type="Pfam" id="PF00440">
    <property type="entry name" value="TetR_N"/>
    <property type="match status" value="1"/>
</dbReference>
<dbReference type="AlphaFoldDB" id="A0A2V3URK5"/>
<dbReference type="PANTHER" id="PTHR30328:SF54">
    <property type="entry name" value="HTH-TYPE TRANSCRIPTIONAL REPRESSOR SCO4008"/>
    <property type="match status" value="1"/>
</dbReference>
<feature type="DNA-binding region" description="H-T-H motif" evidence="2">
    <location>
        <begin position="40"/>
        <end position="59"/>
    </location>
</feature>
<keyword evidence="1 2" id="KW-0238">DNA-binding</keyword>
<dbReference type="Gene3D" id="1.10.10.60">
    <property type="entry name" value="Homeodomain-like"/>
    <property type="match status" value="1"/>
</dbReference>
<dbReference type="SUPFAM" id="SSF48498">
    <property type="entry name" value="Tetracyclin repressor-like, C-terminal domain"/>
    <property type="match status" value="1"/>
</dbReference>
<evidence type="ECO:0000259" key="3">
    <source>
        <dbReference type="PROSITE" id="PS50977"/>
    </source>
</evidence>
<dbReference type="PRINTS" id="PR00455">
    <property type="entry name" value="HTHTETR"/>
</dbReference>
<protein>
    <submittedName>
        <fullName evidence="4">TetR family transcriptional regulator</fullName>
    </submittedName>
</protein>
<accession>A0A2V3URK5</accession>
<reference evidence="4 5" key="1">
    <citation type="submission" date="2018-05" db="EMBL/GenBank/DDBJ databases">
        <title>Genomic Encyclopedia of Type Strains, Phase IV (KMG-IV): sequencing the most valuable type-strain genomes for metagenomic binning, comparative biology and taxonomic classification.</title>
        <authorList>
            <person name="Goeker M."/>
        </authorList>
    </citation>
    <scope>NUCLEOTIDE SEQUENCE [LARGE SCALE GENOMIC DNA]</scope>
    <source>
        <strain evidence="4 5">DSM 3183</strain>
    </source>
</reference>
<dbReference type="InterPro" id="IPR036271">
    <property type="entry name" value="Tet_transcr_reg_TetR-rel_C_sf"/>
</dbReference>
<dbReference type="Gene3D" id="1.10.357.10">
    <property type="entry name" value="Tetracycline Repressor, domain 2"/>
    <property type="match status" value="1"/>
</dbReference>
<evidence type="ECO:0000313" key="5">
    <source>
        <dbReference type="Proteomes" id="UP000248014"/>
    </source>
</evidence>
<dbReference type="GO" id="GO:0003677">
    <property type="term" value="F:DNA binding"/>
    <property type="evidence" value="ECO:0007669"/>
    <property type="project" value="UniProtKB-UniRule"/>
</dbReference>
<dbReference type="InterPro" id="IPR050109">
    <property type="entry name" value="HTH-type_TetR-like_transc_reg"/>
</dbReference>
<dbReference type="SUPFAM" id="SSF46689">
    <property type="entry name" value="Homeodomain-like"/>
    <property type="match status" value="1"/>
</dbReference>
<evidence type="ECO:0000256" key="1">
    <source>
        <dbReference type="ARBA" id="ARBA00023125"/>
    </source>
</evidence>
<keyword evidence="5" id="KW-1185">Reference proteome</keyword>
<dbReference type="InterPro" id="IPR009057">
    <property type="entry name" value="Homeodomain-like_sf"/>
</dbReference>
<sequence>MNSSTGHMEPQRQERALRSRRDILSAARMTFAQFGFDGANIRDIAEQVGVTHTLIRYHFGNKMELWKAVVDDMFAGLSAAFSNDRTGEIDLRTRDGLRSWLRLYIRYCAEHPEHVRIMIHESMAATERLEYMVEHIRLSHAGLIPVFSRLMKQGVVPDVWLVSFFYMISSICQMPFVLTNAIDQLYGVQMTSQAAVDAHTEAVIALVLGERSHDPSRWPTLPGWAETARTKGHPKT</sequence>
<dbReference type="PROSITE" id="PS50977">
    <property type="entry name" value="HTH_TETR_2"/>
    <property type="match status" value="1"/>
</dbReference>